<evidence type="ECO:0000256" key="1">
    <source>
        <dbReference type="ARBA" id="ARBA00004370"/>
    </source>
</evidence>
<feature type="transmembrane region" description="Helical" evidence="5">
    <location>
        <begin position="53"/>
        <end position="76"/>
    </location>
</feature>
<organism evidence="7 8">
    <name type="scientific">Pricia mediterranea</name>
    <dbReference type="NCBI Taxonomy" id="3076079"/>
    <lineage>
        <taxon>Bacteria</taxon>
        <taxon>Pseudomonadati</taxon>
        <taxon>Bacteroidota</taxon>
        <taxon>Flavobacteriia</taxon>
        <taxon>Flavobacteriales</taxon>
        <taxon>Flavobacteriaceae</taxon>
        <taxon>Pricia</taxon>
    </lineage>
</organism>
<keyword evidence="4 5" id="KW-0472">Membrane</keyword>
<dbReference type="PANTHER" id="PTHR30221">
    <property type="entry name" value="SMALL-CONDUCTANCE MECHANOSENSITIVE CHANNEL"/>
    <property type="match status" value="1"/>
</dbReference>
<name>A0ABU3L8P3_9FLAO</name>
<dbReference type="Pfam" id="PF00924">
    <property type="entry name" value="MS_channel_2nd"/>
    <property type="match status" value="1"/>
</dbReference>
<evidence type="ECO:0000259" key="6">
    <source>
        <dbReference type="Pfam" id="PF00924"/>
    </source>
</evidence>
<dbReference type="InterPro" id="IPR010920">
    <property type="entry name" value="LSM_dom_sf"/>
</dbReference>
<reference evidence="7 8" key="1">
    <citation type="submission" date="2023-09" db="EMBL/GenBank/DDBJ databases">
        <title>Novel taxa isolated from Blanes Bay.</title>
        <authorList>
            <person name="Rey-Velasco X."/>
            <person name="Lucena T."/>
        </authorList>
    </citation>
    <scope>NUCLEOTIDE SEQUENCE [LARGE SCALE GENOMIC DNA]</scope>
    <source>
        <strain evidence="7 8">S334</strain>
    </source>
</reference>
<gene>
    <name evidence="7" type="ORF">RQM65_15660</name>
</gene>
<dbReference type="PANTHER" id="PTHR30221:SF8">
    <property type="entry name" value="SMALL-CONDUCTANCE MECHANOSENSITIVE CHANNEL"/>
    <property type="match status" value="1"/>
</dbReference>
<dbReference type="InterPro" id="IPR045275">
    <property type="entry name" value="MscS_archaea/bacteria_type"/>
</dbReference>
<evidence type="ECO:0000256" key="5">
    <source>
        <dbReference type="SAM" id="Phobius"/>
    </source>
</evidence>
<keyword evidence="2 5" id="KW-0812">Transmembrane</keyword>
<evidence type="ECO:0000313" key="8">
    <source>
        <dbReference type="Proteomes" id="UP001250656"/>
    </source>
</evidence>
<dbReference type="InterPro" id="IPR023408">
    <property type="entry name" value="MscS_beta-dom_sf"/>
</dbReference>
<dbReference type="RefSeq" id="WP_314016359.1">
    <property type="nucleotide sequence ID" value="NZ_JAVTTP010000001.1"/>
</dbReference>
<dbReference type="InterPro" id="IPR006685">
    <property type="entry name" value="MscS_channel_2nd"/>
</dbReference>
<keyword evidence="8" id="KW-1185">Reference proteome</keyword>
<feature type="domain" description="Mechanosensitive ion channel MscS" evidence="6">
    <location>
        <begin position="101"/>
        <end position="168"/>
    </location>
</feature>
<evidence type="ECO:0000256" key="2">
    <source>
        <dbReference type="ARBA" id="ARBA00022692"/>
    </source>
</evidence>
<dbReference type="Proteomes" id="UP001250656">
    <property type="component" value="Unassembled WGS sequence"/>
</dbReference>
<dbReference type="SUPFAM" id="SSF50182">
    <property type="entry name" value="Sm-like ribonucleoproteins"/>
    <property type="match status" value="1"/>
</dbReference>
<comment type="subcellular location">
    <subcellularLocation>
        <location evidence="1">Membrane</location>
    </subcellularLocation>
</comment>
<sequence>MISIEEFLANYKNELLATAILIVVLVISKMALTKTIRRVGRMSDIVEARTLLITKYVSMLLTTLGIGILVFIWNINVKDVGIAFASVFTVIGVALFASWSILSNVTAGVVLFFSFPFKIGDRVKIMDKDVEGEEPYLIEDIRAFHVSLRKDNGELLVYPNNLMMQKAVTLLYNHIVVDEEVVGKDNTEQNLPNSPKSPGLK</sequence>
<evidence type="ECO:0000256" key="4">
    <source>
        <dbReference type="ARBA" id="ARBA00023136"/>
    </source>
</evidence>
<feature type="transmembrane region" description="Helical" evidence="5">
    <location>
        <begin position="15"/>
        <end position="32"/>
    </location>
</feature>
<evidence type="ECO:0000256" key="3">
    <source>
        <dbReference type="ARBA" id="ARBA00022989"/>
    </source>
</evidence>
<keyword evidence="3 5" id="KW-1133">Transmembrane helix</keyword>
<proteinExistence type="predicted"/>
<dbReference type="Gene3D" id="2.30.30.60">
    <property type="match status" value="1"/>
</dbReference>
<accession>A0ABU3L8P3</accession>
<evidence type="ECO:0000313" key="7">
    <source>
        <dbReference type="EMBL" id="MDT7830104.1"/>
    </source>
</evidence>
<comment type="caution">
    <text evidence="7">The sequence shown here is derived from an EMBL/GenBank/DDBJ whole genome shotgun (WGS) entry which is preliminary data.</text>
</comment>
<dbReference type="EMBL" id="JAVTTP010000001">
    <property type="protein sequence ID" value="MDT7830104.1"/>
    <property type="molecule type" value="Genomic_DNA"/>
</dbReference>
<feature type="transmembrane region" description="Helical" evidence="5">
    <location>
        <begin position="82"/>
        <end position="115"/>
    </location>
</feature>
<protein>
    <submittedName>
        <fullName evidence="7">Mechanosensitive ion channel</fullName>
    </submittedName>
</protein>